<protein>
    <submittedName>
        <fullName evidence="4">S9 family peptidase</fullName>
    </submittedName>
</protein>
<comment type="caution">
    <text evidence="4">The sequence shown here is derived from an EMBL/GenBank/DDBJ whole genome shotgun (WGS) entry which is preliminary data.</text>
</comment>
<feature type="chain" id="PRO_5047171952" evidence="2">
    <location>
        <begin position="27"/>
        <end position="680"/>
    </location>
</feature>
<gene>
    <name evidence="4" type="ORF">ISS99_11555</name>
</gene>
<evidence type="ECO:0000313" key="4">
    <source>
        <dbReference type="EMBL" id="MBM7130167.1"/>
    </source>
</evidence>
<name>A0ABS2KHD1_9GAMM</name>
<dbReference type="PANTHER" id="PTHR42776">
    <property type="entry name" value="SERINE PEPTIDASE S9 FAMILY MEMBER"/>
    <property type="match status" value="1"/>
</dbReference>
<dbReference type="SUPFAM" id="SSF82171">
    <property type="entry name" value="DPP6 N-terminal domain-like"/>
    <property type="match status" value="1"/>
</dbReference>
<organism evidence="4 5">
    <name type="scientific">Dyella mobilis</name>
    <dbReference type="NCBI Taxonomy" id="1849582"/>
    <lineage>
        <taxon>Bacteria</taxon>
        <taxon>Pseudomonadati</taxon>
        <taxon>Pseudomonadota</taxon>
        <taxon>Gammaproteobacteria</taxon>
        <taxon>Lysobacterales</taxon>
        <taxon>Rhodanobacteraceae</taxon>
        <taxon>Dyella</taxon>
    </lineage>
</organism>
<feature type="domain" description="Peptidase S9 prolyl oligopeptidase catalytic" evidence="3">
    <location>
        <begin position="455"/>
        <end position="665"/>
    </location>
</feature>
<keyword evidence="2" id="KW-0732">Signal</keyword>
<dbReference type="Gene3D" id="3.40.50.1820">
    <property type="entry name" value="alpha/beta hydrolase"/>
    <property type="match status" value="1"/>
</dbReference>
<evidence type="ECO:0000256" key="1">
    <source>
        <dbReference type="ARBA" id="ARBA00022801"/>
    </source>
</evidence>
<reference evidence="4" key="1">
    <citation type="submission" date="2020-10" db="EMBL/GenBank/DDBJ databases">
        <title>Phylogeny of dyella-like bacteria.</title>
        <authorList>
            <person name="Fu J."/>
        </authorList>
    </citation>
    <scope>NUCLEOTIDE SEQUENCE</scope>
    <source>
        <strain evidence="4">DHON07</strain>
    </source>
</reference>
<dbReference type="Pfam" id="PF00326">
    <property type="entry name" value="Peptidase_S9"/>
    <property type="match status" value="1"/>
</dbReference>
<dbReference type="SUPFAM" id="SSF53474">
    <property type="entry name" value="alpha/beta-Hydrolases"/>
    <property type="match status" value="1"/>
</dbReference>
<evidence type="ECO:0000313" key="5">
    <source>
        <dbReference type="Proteomes" id="UP001430193"/>
    </source>
</evidence>
<dbReference type="RefSeq" id="WP_204631775.1">
    <property type="nucleotide sequence ID" value="NZ_BSOC01000002.1"/>
</dbReference>
<dbReference type="EMBL" id="JADIKF010000039">
    <property type="protein sequence ID" value="MBM7130167.1"/>
    <property type="molecule type" value="Genomic_DNA"/>
</dbReference>
<dbReference type="InterPro" id="IPR029058">
    <property type="entry name" value="AB_hydrolase_fold"/>
</dbReference>
<feature type="signal peptide" evidence="2">
    <location>
        <begin position="1"/>
        <end position="26"/>
    </location>
</feature>
<dbReference type="Proteomes" id="UP001430193">
    <property type="component" value="Unassembled WGS sequence"/>
</dbReference>
<keyword evidence="1" id="KW-0378">Hydrolase</keyword>
<sequence>MDRRKWGSTLALASSMLILRSAPAAAAASDTQAHVPIPTSAFIRHPDFDKVTLSPDGRYFAALMPQPDNPYGNLIAIIDAKTSKVSHLLSSGPSMLIADYFWASDSRIVATVAIQRGGFDTPMPTGELFAINIDGSDRADLFGYRAGGMQTGTLIHLAQKRDAFATPISRRPVGENKILIAANDFTNEREGSYTSAEVLDVRNGLTISQGTSPVRNAKLLADHAGRVRVAYADNHYDGDEVWLRATPSDAWTVLNDPDKSGIEFVPIGFNRDNSQLYVRMAHGDRPDAIERLDLASHTFTMVYQGPFADPGELLSTADGLDYYAVITQDGEKKLFYIDENSVETRLSKALAANFPGQLAYFSSFTRDGKHALVRVVSDRNPGDYYLFDLDTHQAAHLFNAMPWIDPRQMRPMQAISLTTRDGLLLHGFLTLPAGKEPFALIVLPHGGPHGISDQWGFDGEVQLFANRGYAVLQVNYRGSGGYGVNFIARGFRQWGLSMQDDLTDATKWAIRQGYADAQRICIYGASYGGYAALEGAVREPDLYKCAIGYDGVYDLRVQLAHSDTEQTDRGDAYLKLALGSDPGDLLRRSPLSGVGRIKADILLIHGGEDQRAPVQNFEELAKALKQNGKHVQTLLEPNEGHGFFLPEHRQEAYAKIVDFLDSHIGTDGPASIKQARTSSP</sequence>
<evidence type="ECO:0000256" key="2">
    <source>
        <dbReference type="SAM" id="SignalP"/>
    </source>
</evidence>
<proteinExistence type="predicted"/>
<evidence type="ECO:0000259" key="3">
    <source>
        <dbReference type="Pfam" id="PF00326"/>
    </source>
</evidence>
<dbReference type="PANTHER" id="PTHR42776:SF27">
    <property type="entry name" value="DIPEPTIDYL PEPTIDASE FAMILY MEMBER 6"/>
    <property type="match status" value="1"/>
</dbReference>
<keyword evidence="5" id="KW-1185">Reference proteome</keyword>
<accession>A0ABS2KHD1</accession>
<dbReference type="InterPro" id="IPR001375">
    <property type="entry name" value="Peptidase_S9_cat"/>
</dbReference>